<dbReference type="AlphaFoldDB" id="A0A0V0YDH0"/>
<comment type="caution">
    <text evidence="1">The sequence shown here is derived from an EMBL/GenBank/DDBJ whole genome shotgun (WGS) entry which is preliminary data.</text>
</comment>
<evidence type="ECO:0000313" key="1">
    <source>
        <dbReference type="EMBL" id="KRX98446.1"/>
    </source>
</evidence>
<reference evidence="1 2" key="1">
    <citation type="submission" date="2015-01" db="EMBL/GenBank/DDBJ databases">
        <title>Evolution of Trichinella species and genotypes.</title>
        <authorList>
            <person name="Korhonen P.K."/>
            <person name="Edoardo P."/>
            <person name="Giuseppe L.R."/>
            <person name="Gasser R.B."/>
        </authorList>
    </citation>
    <scope>NUCLEOTIDE SEQUENCE [LARGE SCALE GENOMIC DNA]</scope>
    <source>
        <strain evidence="1">ISS141</strain>
    </source>
</reference>
<accession>A0A0V0YDH0</accession>
<protein>
    <submittedName>
        <fullName evidence="1">Uncharacterized protein</fullName>
    </submittedName>
</protein>
<organism evidence="1 2">
    <name type="scientific">Trichinella pseudospiralis</name>
    <name type="common">Parasitic roundworm</name>
    <dbReference type="NCBI Taxonomy" id="6337"/>
    <lineage>
        <taxon>Eukaryota</taxon>
        <taxon>Metazoa</taxon>
        <taxon>Ecdysozoa</taxon>
        <taxon>Nematoda</taxon>
        <taxon>Enoplea</taxon>
        <taxon>Dorylaimia</taxon>
        <taxon>Trichinellida</taxon>
        <taxon>Trichinellidae</taxon>
        <taxon>Trichinella</taxon>
    </lineage>
</organism>
<gene>
    <name evidence="1" type="ORF">T4E_4311</name>
</gene>
<sequence length="133" mass="14829">MGLVASFVRNVYIRAVGNSCLKRWQCLVQGVHLVFYEFGDISCILLFITLSLNRLLAVCCPICRLHLPFYVYKHNSSGKDAQSCSSCILSQISSGRALPLTAFCIKSMVASKSDYIVVPALYWGLRPLSRKAF</sequence>
<dbReference type="Proteomes" id="UP000054815">
    <property type="component" value="Unassembled WGS sequence"/>
</dbReference>
<name>A0A0V0YDH0_TRIPS</name>
<proteinExistence type="predicted"/>
<dbReference type="EMBL" id="JYDU01000021">
    <property type="protein sequence ID" value="KRX98446.1"/>
    <property type="molecule type" value="Genomic_DNA"/>
</dbReference>
<evidence type="ECO:0000313" key="2">
    <source>
        <dbReference type="Proteomes" id="UP000054815"/>
    </source>
</evidence>